<dbReference type="InterPro" id="IPR052543">
    <property type="entry name" value="HTH_Metal-responsive_Reg"/>
</dbReference>
<dbReference type="AlphaFoldDB" id="A0A6G9RKC3"/>
<dbReference type="InterPro" id="IPR011991">
    <property type="entry name" value="ArsR-like_HTH"/>
</dbReference>
<dbReference type="SMART" id="SM00418">
    <property type="entry name" value="HTH_ARSR"/>
    <property type="match status" value="1"/>
</dbReference>
<dbReference type="InterPro" id="IPR001845">
    <property type="entry name" value="HTH_ArsR_DNA-bd_dom"/>
</dbReference>
<protein>
    <submittedName>
        <fullName evidence="2">Winged helix-turn-helix transcriptional regulator</fullName>
    </submittedName>
</protein>
<dbReference type="InterPro" id="IPR036388">
    <property type="entry name" value="WH-like_DNA-bd_sf"/>
</dbReference>
<proteinExistence type="predicted"/>
<evidence type="ECO:0000259" key="1">
    <source>
        <dbReference type="PROSITE" id="PS50987"/>
    </source>
</evidence>
<dbReference type="PANTHER" id="PTHR39168:SF1">
    <property type="entry name" value="TRANSCRIPTIONAL REGULATORY PROTEIN"/>
    <property type="match status" value="1"/>
</dbReference>
<organism evidence="2 3">
    <name type="scientific">Kluyvera genomosp. 3</name>
    <dbReference type="NCBI Taxonomy" id="2774055"/>
    <lineage>
        <taxon>Bacteria</taxon>
        <taxon>Pseudomonadati</taxon>
        <taxon>Pseudomonadota</taxon>
        <taxon>Gammaproteobacteria</taxon>
        <taxon>Enterobacterales</taxon>
        <taxon>Enterobacteriaceae</taxon>
        <taxon>Kluyvera</taxon>
    </lineage>
</organism>
<evidence type="ECO:0000313" key="2">
    <source>
        <dbReference type="EMBL" id="QIR27416.1"/>
    </source>
</evidence>
<dbReference type="GO" id="GO:0032791">
    <property type="term" value="F:lead ion binding"/>
    <property type="evidence" value="ECO:0007669"/>
    <property type="project" value="TreeGrafter"/>
</dbReference>
<keyword evidence="3" id="KW-1185">Reference proteome</keyword>
<name>A0A6G9RKC3_9ENTR</name>
<gene>
    <name evidence="2" type="ORF">GY169_11655</name>
</gene>
<dbReference type="KEGG" id="kgn:GY169_11655"/>
<dbReference type="PROSITE" id="PS50987">
    <property type="entry name" value="HTH_ARSR_2"/>
    <property type="match status" value="1"/>
</dbReference>
<dbReference type="EMBL" id="CP050321">
    <property type="protein sequence ID" value="QIR27416.1"/>
    <property type="molecule type" value="Genomic_DNA"/>
</dbReference>
<dbReference type="Gene3D" id="1.10.10.10">
    <property type="entry name" value="Winged helix-like DNA-binding domain superfamily/Winged helix DNA-binding domain"/>
    <property type="match status" value="1"/>
</dbReference>
<dbReference type="Proteomes" id="UP000503580">
    <property type="component" value="Chromosome"/>
</dbReference>
<dbReference type="GO" id="GO:0003700">
    <property type="term" value="F:DNA-binding transcription factor activity"/>
    <property type="evidence" value="ECO:0007669"/>
    <property type="project" value="InterPro"/>
</dbReference>
<dbReference type="GO" id="GO:0097063">
    <property type="term" value="F:cadmium ion sensor activity"/>
    <property type="evidence" value="ECO:0007669"/>
    <property type="project" value="TreeGrafter"/>
</dbReference>
<dbReference type="GO" id="GO:0003677">
    <property type="term" value="F:DNA binding"/>
    <property type="evidence" value="ECO:0007669"/>
    <property type="project" value="TreeGrafter"/>
</dbReference>
<reference evidence="2 3" key="1">
    <citation type="submission" date="2020-02" db="EMBL/GenBank/DDBJ databases">
        <title>Whole genome PO2S7.</title>
        <authorList>
            <person name="Singha K.M."/>
        </authorList>
    </citation>
    <scope>NUCLEOTIDE SEQUENCE [LARGE SCALE GENOMIC DNA]</scope>
    <source>
        <strain evidence="2 3">PO2S7</strain>
    </source>
</reference>
<dbReference type="PANTHER" id="PTHR39168">
    <property type="entry name" value="TRANSCRIPTIONAL REGULATOR-RELATED"/>
    <property type="match status" value="1"/>
</dbReference>
<dbReference type="GO" id="GO:0046686">
    <property type="term" value="P:response to cadmium ion"/>
    <property type="evidence" value="ECO:0007669"/>
    <property type="project" value="TreeGrafter"/>
</dbReference>
<dbReference type="SUPFAM" id="SSF46785">
    <property type="entry name" value="Winged helix' DNA-binding domain"/>
    <property type="match status" value="1"/>
</dbReference>
<dbReference type="RefSeq" id="WP_167575831.1">
    <property type="nucleotide sequence ID" value="NZ_CP050321.1"/>
</dbReference>
<evidence type="ECO:0000313" key="3">
    <source>
        <dbReference type="Proteomes" id="UP000503580"/>
    </source>
</evidence>
<dbReference type="InterPro" id="IPR036390">
    <property type="entry name" value="WH_DNA-bd_sf"/>
</dbReference>
<feature type="domain" description="HTH arsR-type" evidence="1">
    <location>
        <begin position="12"/>
        <end position="107"/>
    </location>
</feature>
<sequence length="236" mass="25837">MKLLEAKQELDDGEVLQHAMAEVAAAIADPSRVSMLCALMDGRAWTATELSAVADIAPSTASAHLNKLLSGQLISCLSQGRHRYYRLAGRGIASLLETLMGVSMARTPQVKTSAPVHLRKARTCYDHLAGEIAVELYAFMTEAGWFIPEKESLSATGITRFAEIGAVLAPRSKRKEACGCLDWSERRMHLGGNAGAAMLKAFEQNGWIERVPGYREVRFTSPGEQALFHFFNVKLK</sequence>
<accession>A0A6G9RKC3</accession>
<dbReference type="GO" id="GO:0010288">
    <property type="term" value="P:response to lead ion"/>
    <property type="evidence" value="ECO:0007669"/>
    <property type="project" value="TreeGrafter"/>
</dbReference>
<dbReference type="CDD" id="cd00090">
    <property type="entry name" value="HTH_ARSR"/>
    <property type="match status" value="1"/>
</dbReference>
<dbReference type="Pfam" id="PF12840">
    <property type="entry name" value="HTH_20"/>
    <property type="match status" value="1"/>
</dbReference>